<keyword evidence="3" id="KW-1185">Reference proteome</keyword>
<dbReference type="Proteomes" id="UP000325030">
    <property type="component" value="Chromosome"/>
</dbReference>
<gene>
    <name evidence="1" type="ORF">IC006_1841</name>
    <name evidence="2" type="ORF">IC007_1818</name>
</gene>
<dbReference type="KEGG" id="step:IC006_1841"/>
<dbReference type="InterPro" id="IPR009927">
    <property type="entry name" value="DUF1464"/>
</dbReference>
<reference evidence="4" key="1">
    <citation type="submission" date="2018-09" db="EMBL/GenBank/DDBJ databases">
        <title>Complete Genome Sequencing of Sulfolobus sp. JCM 16834.</title>
        <authorList>
            <person name="Kato S."/>
            <person name="Itoh T."/>
            <person name="Ohkuma M."/>
        </authorList>
    </citation>
    <scope>NUCLEOTIDE SEQUENCE [LARGE SCALE GENOMIC DNA]</scope>
    <source>
        <strain evidence="4">IC-007</strain>
    </source>
</reference>
<evidence type="ECO:0008006" key="5">
    <source>
        <dbReference type="Google" id="ProtNLM"/>
    </source>
</evidence>
<accession>A0A510DWE0</accession>
<protein>
    <recommendedName>
        <fullName evidence="5">Butyrate kinase</fullName>
    </recommendedName>
</protein>
<organism evidence="1 3">
    <name type="scientific">Sulfuracidifex tepidarius</name>
    <dbReference type="NCBI Taxonomy" id="1294262"/>
    <lineage>
        <taxon>Archaea</taxon>
        <taxon>Thermoproteota</taxon>
        <taxon>Thermoprotei</taxon>
        <taxon>Sulfolobales</taxon>
        <taxon>Sulfolobaceae</taxon>
        <taxon>Sulfuracidifex</taxon>
    </lineage>
</organism>
<dbReference type="EMBL" id="AP018930">
    <property type="protein sequence ID" value="BBG27274.1"/>
    <property type="molecule type" value="Genomic_DNA"/>
</dbReference>
<dbReference type="OrthoDB" id="146520at2157"/>
<evidence type="ECO:0000313" key="3">
    <source>
        <dbReference type="Proteomes" id="UP000322983"/>
    </source>
</evidence>
<dbReference type="AlphaFoldDB" id="A0A510DWE0"/>
<reference evidence="1 3" key="2">
    <citation type="journal article" date="2020" name="Int. J. Syst. Evol. Microbiol.">
        <title>Sulfuracidifex tepidarius gen. nov., sp. nov. and transfer of Sulfolobus metallicus Huber and Stetter 1992 to the genus Sulfuracidifex as Sulfuracidifex metallicus comb. nov.</title>
        <authorList>
            <person name="Itoh T."/>
            <person name="Miura T."/>
            <person name="Sakai H.D."/>
            <person name="Kato S."/>
            <person name="Ohkuma M."/>
            <person name="Takashina T."/>
        </authorList>
    </citation>
    <scope>NUCLEOTIDE SEQUENCE [LARGE SCALE GENOMIC DNA]</scope>
    <source>
        <strain evidence="1 3">IC-006</strain>
        <strain evidence="2">IC-007</strain>
    </source>
</reference>
<dbReference type="Proteomes" id="UP000322983">
    <property type="component" value="Chromosome"/>
</dbReference>
<evidence type="ECO:0000313" key="4">
    <source>
        <dbReference type="Proteomes" id="UP000325030"/>
    </source>
</evidence>
<dbReference type="EMBL" id="AP018929">
    <property type="protein sequence ID" value="BBG24517.1"/>
    <property type="molecule type" value="Genomic_DNA"/>
</dbReference>
<dbReference type="Pfam" id="PF07318">
    <property type="entry name" value="DUF1464"/>
    <property type="match status" value="1"/>
</dbReference>
<sequence length="302" mass="33193">MLFAGVDPGSESYAFSIINEVGNQVSYFEIPTQSIPHYSLSAVRRLLDYKPYCIALPSGHGLPLVRGNQLNDEYIALLTLSKSKEGPLHSILNAFRFMIINSFTIPSVVEIESVPIYRKIWIDMGTADKVASAFFYRAYLSLSDFVLLEMGRHFSSIMVVKDGKIIDGFGGTVIPGLASPGAIDGEVVYLLNKAGISVDKETIYSGSNEERSIEILEMISSSLAHKYDSKIIVSGPAKDKISIGEKMNLPFKEAAIGSAMIASGICGYAYRDYIDMLKSNGNPVSFMRLKGWDEVVSWIKTL</sequence>
<name>A0A510DWE0_9CREN</name>
<evidence type="ECO:0000313" key="2">
    <source>
        <dbReference type="EMBL" id="BBG27274.1"/>
    </source>
</evidence>
<dbReference type="STRING" id="1294262.GCA_001316085_00165"/>
<accession>A0A510E437</accession>
<evidence type="ECO:0000313" key="1">
    <source>
        <dbReference type="EMBL" id="BBG24517.1"/>
    </source>
</evidence>
<proteinExistence type="predicted"/>